<feature type="transmembrane region" description="Helical" evidence="6">
    <location>
        <begin position="266"/>
        <end position="287"/>
    </location>
</feature>
<dbReference type="EMBL" id="JACSPQ010000001">
    <property type="protein sequence ID" value="MBD8000657.1"/>
    <property type="molecule type" value="Genomic_DNA"/>
</dbReference>
<keyword evidence="9" id="KW-1185">Reference proteome</keyword>
<feature type="domain" description="ABC3 transporter permease C-terminal" evidence="7">
    <location>
        <begin position="659"/>
        <end position="772"/>
    </location>
</feature>
<comment type="subcellular location">
    <subcellularLocation>
        <location evidence="1">Cell membrane</location>
        <topology evidence="1">Multi-pass membrane protein</topology>
    </subcellularLocation>
</comment>
<keyword evidence="3 6" id="KW-0812">Transmembrane</keyword>
<evidence type="ECO:0000256" key="2">
    <source>
        <dbReference type="ARBA" id="ARBA00022475"/>
    </source>
</evidence>
<comment type="caution">
    <text evidence="8">The sequence shown here is derived from an EMBL/GenBank/DDBJ whole genome shotgun (WGS) entry which is preliminary data.</text>
</comment>
<gene>
    <name evidence="8" type="ORF">H9626_00220</name>
</gene>
<feature type="transmembrane region" description="Helical" evidence="6">
    <location>
        <begin position="708"/>
        <end position="730"/>
    </location>
</feature>
<proteinExistence type="predicted"/>
<feature type="transmembrane region" description="Helical" evidence="6">
    <location>
        <begin position="20"/>
        <end position="43"/>
    </location>
</feature>
<name>A0ABR8V7A5_9BACT</name>
<reference evidence="8 9" key="1">
    <citation type="submission" date="2020-08" db="EMBL/GenBank/DDBJ databases">
        <title>A Genomic Blueprint of the Chicken Gut Microbiome.</title>
        <authorList>
            <person name="Gilroy R."/>
            <person name="Ravi A."/>
            <person name="Getino M."/>
            <person name="Pursley I."/>
            <person name="Horton D.L."/>
            <person name="Alikhan N.-F."/>
            <person name="Baker D."/>
            <person name="Gharbi K."/>
            <person name="Hall N."/>
            <person name="Watson M."/>
            <person name="Adriaenssens E.M."/>
            <person name="Foster-Nyarko E."/>
            <person name="Jarju S."/>
            <person name="Secka A."/>
            <person name="Antonio M."/>
            <person name="Oren A."/>
            <person name="Chaudhuri R."/>
            <person name="La Ragione R.M."/>
            <person name="Hildebrand F."/>
            <person name="Pallen M.J."/>
        </authorList>
    </citation>
    <scope>NUCLEOTIDE SEQUENCE [LARGE SCALE GENOMIC DNA]</scope>
    <source>
        <strain evidence="8 9">Sa1YUN3</strain>
    </source>
</reference>
<accession>A0ABR8V7A5</accession>
<dbReference type="Pfam" id="PF02687">
    <property type="entry name" value="FtsX"/>
    <property type="match status" value="1"/>
</dbReference>
<dbReference type="InterPro" id="IPR050250">
    <property type="entry name" value="Macrolide_Exporter_MacB"/>
</dbReference>
<dbReference type="PANTHER" id="PTHR30572">
    <property type="entry name" value="MEMBRANE COMPONENT OF TRANSPORTER-RELATED"/>
    <property type="match status" value="1"/>
</dbReference>
<keyword evidence="2" id="KW-1003">Cell membrane</keyword>
<dbReference type="RefSeq" id="WP_191709192.1">
    <property type="nucleotide sequence ID" value="NZ_JACSPQ010000001.1"/>
</dbReference>
<evidence type="ECO:0000313" key="9">
    <source>
        <dbReference type="Proteomes" id="UP000616346"/>
    </source>
</evidence>
<feature type="transmembrane region" description="Helical" evidence="6">
    <location>
        <begin position="404"/>
        <end position="427"/>
    </location>
</feature>
<feature type="transmembrane region" description="Helical" evidence="6">
    <location>
        <begin position="318"/>
        <end position="337"/>
    </location>
</feature>
<sequence length="779" mass="87774">MSFYHLLRLIIRGWWHDRLFTVVSWGSLVIGILCASLLGTFVLHEYNIHADIPDGNRILRLTQSVSMGKKAESSFIYGPDVPRIVAAFPEIETALRTRVRDNIQAVYRNESLPIGKFMQADSTFLMFFSLETVAGNLHETLIRTDALALEEATAVRIFGSTDCVGEVLKITADGNASLMVVGAVFRNPYRGMLPVNVLSGFADASFGESCFIKLREGTDVAAFRRKFSETSLPTVLGEGHLGTLTLQESYFDTDLQDFVLLHRSSVVLAMGGIIALLVLLVACFNYINLGLARLLRQVHTLHIEVFAGASRKDIYRRLFWDTCLLIGFAFLCAFLLMNDVLPLFNRLMAAHLTMEYLLSARVLPWLLSGGVIFAVVPSVYISGRLQSLTESDYRLFYRGKMRRLMVSCFQVGQLVVTMALLSVFFIIHNQLDLVEKDNKRFENVIDVFAEKSWGAPVSSWMDKVSACQEVEAVTLSETGLFEESMAVVGESGKPEDLVWMDIVRGSKSLLDFYRMELVDSAETARLLPTVPHPVIVNETFIKQFVPESDNPVGKSVSHYIPDDSDMEGKTIVGVIRDFRKRSLGESVWPLLMQVEDVAGSDYQTLSIRVKEGEKARFLKRLEQIWTESYPEQPFLYMDIGMILKETNKDVFMLSDMLTFYVIVSLLMTFFGLYSLVRYTIRLRLREIALRKIHGATSGHLLKLLLRPYLICLVAAFVITVPSVYAFMLSWLEQFAYSVPISAMDFVLPLLVTSGITLLTVVENVYKAVKMNPSEVIKIE</sequence>
<protein>
    <submittedName>
        <fullName evidence="8">ABC transporter permease</fullName>
    </submittedName>
</protein>
<dbReference type="Proteomes" id="UP000616346">
    <property type="component" value="Unassembled WGS sequence"/>
</dbReference>
<dbReference type="PANTHER" id="PTHR30572:SF18">
    <property type="entry name" value="ABC-TYPE MACROLIDE FAMILY EXPORT SYSTEM PERMEASE COMPONENT 2"/>
    <property type="match status" value="1"/>
</dbReference>
<feature type="transmembrane region" description="Helical" evidence="6">
    <location>
        <begin position="657"/>
        <end position="676"/>
    </location>
</feature>
<evidence type="ECO:0000256" key="3">
    <source>
        <dbReference type="ARBA" id="ARBA00022692"/>
    </source>
</evidence>
<evidence type="ECO:0000256" key="5">
    <source>
        <dbReference type="ARBA" id="ARBA00023136"/>
    </source>
</evidence>
<evidence type="ECO:0000259" key="7">
    <source>
        <dbReference type="Pfam" id="PF02687"/>
    </source>
</evidence>
<feature type="transmembrane region" description="Helical" evidence="6">
    <location>
        <begin position="736"/>
        <end position="761"/>
    </location>
</feature>
<feature type="transmembrane region" description="Helical" evidence="6">
    <location>
        <begin position="362"/>
        <end position="383"/>
    </location>
</feature>
<keyword evidence="4 6" id="KW-1133">Transmembrane helix</keyword>
<evidence type="ECO:0000313" key="8">
    <source>
        <dbReference type="EMBL" id="MBD8000657.1"/>
    </source>
</evidence>
<evidence type="ECO:0000256" key="1">
    <source>
        <dbReference type="ARBA" id="ARBA00004651"/>
    </source>
</evidence>
<evidence type="ECO:0000256" key="4">
    <source>
        <dbReference type="ARBA" id="ARBA00022989"/>
    </source>
</evidence>
<keyword evidence="5 6" id="KW-0472">Membrane</keyword>
<evidence type="ECO:0000256" key="6">
    <source>
        <dbReference type="SAM" id="Phobius"/>
    </source>
</evidence>
<dbReference type="InterPro" id="IPR003838">
    <property type="entry name" value="ABC3_permease_C"/>
</dbReference>
<organism evidence="8 9">
    <name type="scientific">Phocaeicola faecium</name>
    <dbReference type="NCBI Taxonomy" id="2762213"/>
    <lineage>
        <taxon>Bacteria</taxon>
        <taxon>Pseudomonadati</taxon>
        <taxon>Bacteroidota</taxon>
        <taxon>Bacteroidia</taxon>
        <taxon>Bacteroidales</taxon>
        <taxon>Bacteroidaceae</taxon>
        <taxon>Phocaeicola</taxon>
    </lineage>
</organism>